<protein>
    <recommendedName>
        <fullName evidence="5">DUF4359 domain-containing protein</fullName>
    </recommendedName>
</protein>
<dbReference type="EMBL" id="BJON01000006">
    <property type="protein sequence ID" value="GED67862.1"/>
    <property type="molecule type" value="Genomic_DNA"/>
</dbReference>
<organism evidence="2 3">
    <name type="scientific">Brevibacillus reuszeri</name>
    <dbReference type="NCBI Taxonomy" id="54915"/>
    <lineage>
        <taxon>Bacteria</taxon>
        <taxon>Bacillati</taxon>
        <taxon>Bacillota</taxon>
        <taxon>Bacilli</taxon>
        <taxon>Bacillales</taxon>
        <taxon>Paenibacillaceae</taxon>
        <taxon>Brevibacillus</taxon>
    </lineage>
</organism>
<comment type="caution">
    <text evidence="2">The sequence shown here is derived from an EMBL/GenBank/DDBJ whole genome shotgun (WGS) entry which is preliminary data.</text>
</comment>
<dbReference type="STRING" id="54915.ADS79_02160"/>
<dbReference type="RefSeq" id="WP_049736758.1">
    <property type="nucleotide sequence ID" value="NZ_BJON01000006.1"/>
</dbReference>
<keyword evidence="4" id="KW-1185">Reference proteome</keyword>
<proteinExistence type="predicted"/>
<dbReference type="OrthoDB" id="2680182at2"/>
<sequence>MRKMKLWEYIVIAITVLIVLMGNTVPSDEEYHKWLEAQYKIKKNCDSIRCINYSSEGITTTPFFMIAETNTSKRSKRSIKVLGVYKTFFVLENNLNGES</sequence>
<evidence type="ECO:0008006" key="5">
    <source>
        <dbReference type="Google" id="ProtNLM"/>
    </source>
</evidence>
<dbReference type="PATRIC" id="fig|54915.3.peg.5591"/>
<reference evidence="3" key="1">
    <citation type="submission" date="2015-07" db="EMBL/GenBank/DDBJ databases">
        <title>Genome sequencing project for genomic taxonomy and phylogenomics of Bacillus-like bacteria.</title>
        <authorList>
            <person name="Liu B."/>
            <person name="Wang J."/>
            <person name="Zhu Y."/>
            <person name="Liu G."/>
            <person name="Chen Q."/>
            <person name="Chen Z."/>
            <person name="Lan J."/>
            <person name="Che J."/>
            <person name="Ge C."/>
            <person name="Shi H."/>
            <person name="Pan Z."/>
            <person name="Liu X."/>
        </authorList>
    </citation>
    <scope>NUCLEOTIDE SEQUENCE [LARGE SCALE GENOMIC DNA]</scope>
    <source>
        <strain evidence="3">DSM 9887</strain>
    </source>
</reference>
<evidence type="ECO:0000313" key="1">
    <source>
        <dbReference type="EMBL" id="GED67862.1"/>
    </source>
</evidence>
<accession>A0A0K9Z0X7</accession>
<evidence type="ECO:0000313" key="2">
    <source>
        <dbReference type="EMBL" id="KNB74512.1"/>
    </source>
</evidence>
<dbReference type="Proteomes" id="UP000319578">
    <property type="component" value="Unassembled WGS sequence"/>
</dbReference>
<name>A0A0K9Z0X7_9BACL</name>
<reference evidence="1 4" key="3">
    <citation type="submission" date="2019-06" db="EMBL/GenBank/DDBJ databases">
        <title>Whole genome shotgun sequence of Brevibacillus reuszeri NBRC 15719.</title>
        <authorList>
            <person name="Hosoyama A."/>
            <person name="Uohara A."/>
            <person name="Ohji S."/>
            <person name="Ichikawa N."/>
        </authorList>
    </citation>
    <scope>NUCLEOTIDE SEQUENCE [LARGE SCALE GENOMIC DNA]</scope>
    <source>
        <strain evidence="1 4">NBRC 15719</strain>
    </source>
</reference>
<evidence type="ECO:0000313" key="3">
    <source>
        <dbReference type="Proteomes" id="UP000036834"/>
    </source>
</evidence>
<dbReference type="Proteomes" id="UP000036834">
    <property type="component" value="Unassembled WGS sequence"/>
</dbReference>
<dbReference type="AlphaFoldDB" id="A0A0K9Z0X7"/>
<dbReference type="EMBL" id="LGIQ01000002">
    <property type="protein sequence ID" value="KNB74512.1"/>
    <property type="molecule type" value="Genomic_DNA"/>
</dbReference>
<evidence type="ECO:0000313" key="4">
    <source>
        <dbReference type="Proteomes" id="UP000319578"/>
    </source>
</evidence>
<gene>
    <name evidence="2" type="ORF">ADS79_02160</name>
    <name evidence="1" type="ORF">BRE01_15640</name>
</gene>
<reference evidence="2" key="2">
    <citation type="submission" date="2015-07" db="EMBL/GenBank/DDBJ databases">
        <title>MeaNS - Measles Nucleotide Surveillance Program.</title>
        <authorList>
            <person name="Tran T."/>
            <person name="Druce J."/>
        </authorList>
    </citation>
    <scope>NUCLEOTIDE SEQUENCE</scope>
    <source>
        <strain evidence="2">DSM 9887</strain>
    </source>
</reference>